<evidence type="ECO:0000313" key="5">
    <source>
        <dbReference type="Proteomes" id="UP000218332"/>
    </source>
</evidence>
<feature type="domain" description="Sulfotransferase" evidence="3">
    <location>
        <begin position="47"/>
        <end position="166"/>
    </location>
</feature>
<evidence type="ECO:0000313" key="4">
    <source>
        <dbReference type="EMBL" id="PAV24483.1"/>
    </source>
</evidence>
<dbReference type="GO" id="GO:0008146">
    <property type="term" value="F:sulfotransferase activity"/>
    <property type="evidence" value="ECO:0007669"/>
    <property type="project" value="InterPro"/>
</dbReference>
<keyword evidence="5" id="KW-1185">Reference proteome</keyword>
<dbReference type="SUPFAM" id="SSF52540">
    <property type="entry name" value="P-loop containing nucleoside triphosphate hydrolases"/>
    <property type="match status" value="1"/>
</dbReference>
<dbReference type="Pfam" id="PF00685">
    <property type="entry name" value="Sulfotransfer_1"/>
    <property type="match status" value="1"/>
</dbReference>
<sequence length="242" mass="28422">MFTKQKAYLGISGNFHAEKAPWSSARHPLPIPPTPYAANVAERIAACNPDMRLVYVVRNPLERYISHFLQRTKAGLETRSFDETFENLENEPCAWQGRYYYQLSQYMQFFPKDQLLVISFDEIKSDTQSVIQKLYRFLDVPEIKPETSSEKVHNASGKVYRKNAFGLAVLGFYRRYVEQKNLPFRFKKLFKDIANWGGKPVEKPRLTTDQKKLLIDFYRDDNRQLEEEFGVRTSQWFGGEHD</sequence>
<protein>
    <recommendedName>
        <fullName evidence="3">Sulfotransferase domain-containing protein</fullName>
    </recommendedName>
</protein>
<dbReference type="PANTHER" id="PTHR10605:SF56">
    <property type="entry name" value="BIFUNCTIONAL HEPARAN SULFATE N-DEACETYLASE_N-SULFOTRANSFERASE"/>
    <property type="match status" value="1"/>
</dbReference>
<dbReference type="Gene3D" id="3.40.50.300">
    <property type="entry name" value="P-loop containing nucleotide triphosphate hydrolases"/>
    <property type="match status" value="1"/>
</dbReference>
<dbReference type="EMBL" id="NMPM01000161">
    <property type="protein sequence ID" value="PAV24483.1"/>
    <property type="molecule type" value="Genomic_DNA"/>
</dbReference>
<comment type="caution">
    <text evidence="4">The sequence shown here is derived from an EMBL/GenBank/DDBJ whole genome shotgun (WGS) entry which is preliminary data.</text>
</comment>
<dbReference type="Proteomes" id="UP000218332">
    <property type="component" value="Unassembled WGS sequence"/>
</dbReference>
<reference evidence="4 5" key="1">
    <citation type="submission" date="2017-07" db="EMBL/GenBank/DDBJ databases">
        <title>Tamlnaduibacter salinus (Mi-7) genome sequencing.</title>
        <authorList>
            <person name="Verma A."/>
            <person name="Krishnamurthi S."/>
        </authorList>
    </citation>
    <scope>NUCLEOTIDE SEQUENCE [LARGE SCALE GENOMIC DNA]</scope>
    <source>
        <strain evidence="4 5">Mi-7</strain>
    </source>
</reference>
<evidence type="ECO:0000256" key="2">
    <source>
        <dbReference type="ARBA" id="ARBA00023180"/>
    </source>
</evidence>
<evidence type="ECO:0000256" key="1">
    <source>
        <dbReference type="ARBA" id="ARBA00022679"/>
    </source>
</evidence>
<gene>
    <name evidence="4" type="ORF">CF392_16030</name>
</gene>
<evidence type="ECO:0000259" key="3">
    <source>
        <dbReference type="Pfam" id="PF00685"/>
    </source>
</evidence>
<keyword evidence="1" id="KW-0808">Transferase</keyword>
<proteinExistence type="predicted"/>
<dbReference type="AlphaFoldDB" id="A0A2A2I0E5"/>
<dbReference type="InterPro" id="IPR027417">
    <property type="entry name" value="P-loop_NTPase"/>
</dbReference>
<dbReference type="InterPro" id="IPR000863">
    <property type="entry name" value="Sulfotransferase_dom"/>
</dbReference>
<organism evidence="4 5">
    <name type="scientific">Tamilnaduibacter salinus</name>
    <dbReference type="NCBI Taxonomy" id="1484056"/>
    <lineage>
        <taxon>Bacteria</taxon>
        <taxon>Pseudomonadati</taxon>
        <taxon>Pseudomonadota</taxon>
        <taxon>Gammaproteobacteria</taxon>
        <taxon>Pseudomonadales</taxon>
        <taxon>Marinobacteraceae</taxon>
        <taxon>Tamilnaduibacter</taxon>
    </lineage>
</organism>
<accession>A0A2A2I0E5</accession>
<name>A0A2A2I0E5_9GAMM</name>
<dbReference type="InterPro" id="IPR037359">
    <property type="entry name" value="NST/OST"/>
</dbReference>
<keyword evidence="2" id="KW-0325">Glycoprotein</keyword>
<dbReference type="PANTHER" id="PTHR10605">
    <property type="entry name" value="HEPARAN SULFATE SULFOTRANSFERASE"/>
    <property type="match status" value="1"/>
</dbReference>